<dbReference type="CDD" id="cd06127">
    <property type="entry name" value="DEDDh"/>
    <property type="match status" value="1"/>
</dbReference>
<dbReference type="PANTHER" id="PTHR30231:SF4">
    <property type="entry name" value="PROTEIN NEN2"/>
    <property type="match status" value="1"/>
</dbReference>
<keyword evidence="3" id="KW-0269">Exonuclease</keyword>
<dbReference type="InterPro" id="IPR013520">
    <property type="entry name" value="Ribonucl_H"/>
</dbReference>
<proteinExistence type="predicted"/>
<dbReference type="EMBL" id="CP001275">
    <property type="protein sequence ID" value="ACM05484.1"/>
    <property type="molecule type" value="Genomic_DNA"/>
</dbReference>
<dbReference type="HOGENOM" id="CLU_047806_13_1_0"/>
<dbReference type="GO" id="GO:0008408">
    <property type="term" value="F:3'-5' exonuclease activity"/>
    <property type="evidence" value="ECO:0007669"/>
    <property type="project" value="TreeGrafter"/>
</dbReference>
<name>B9KY42_THERP</name>
<gene>
    <name evidence="5" type="ordered locus">trd_0385</name>
</gene>
<dbReference type="SMART" id="SM00479">
    <property type="entry name" value="EXOIII"/>
    <property type="match status" value="1"/>
</dbReference>
<dbReference type="eggNOG" id="COG0847">
    <property type="taxonomic scope" value="Bacteria"/>
</dbReference>
<dbReference type="KEGG" id="tro:trd_0385"/>
<evidence type="ECO:0000259" key="4">
    <source>
        <dbReference type="SMART" id="SM00479"/>
    </source>
</evidence>
<dbReference type="Proteomes" id="UP000000447">
    <property type="component" value="Chromosome"/>
</dbReference>
<dbReference type="AlphaFoldDB" id="B9KY42"/>
<dbReference type="RefSeq" id="WP_012641792.1">
    <property type="nucleotide sequence ID" value="NC_011959.1"/>
</dbReference>
<dbReference type="GO" id="GO:0003676">
    <property type="term" value="F:nucleic acid binding"/>
    <property type="evidence" value="ECO:0007669"/>
    <property type="project" value="InterPro"/>
</dbReference>
<organism evidence="5 6">
    <name type="scientific">Thermomicrobium roseum (strain ATCC 27502 / DSM 5159 / P-2)</name>
    <dbReference type="NCBI Taxonomy" id="309801"/>
    <lineage>
        <taxon>Bacteria</taxon>
        <taxon>Pseudomonadati</taxon>
        <taxon>Thermomicrobiota</taxon>
        <taxon>Thermomicrobia</taxon>
        <taxon>Thermomicrobiales</taxon>
        <taxon>Thermomicrobiaceae</taxon>
        <taxon>Thermomicrobium</taxon>
    </lineage>
</organism>
<keyword evidence="2" id="KW-0378">Hydrolase</keyword>
<dbReference type="Gene3D" id="3.30.420.10">
    <property type="entry name" value="Ribonuclease H-like superfamily/Ribonuclease H"/>
    <property type="match status" value="1"/>
</dbReference>
<dbReference type="EC" id="2.7.7.7" evidence="5"/>
<feature type="domain" description="Exonuclease" evidence="4">
    <location>
        <begin position="19"/>
        <end position="188"/>
    </location>
</feature>
<dbReference type="InterPro" id="IPR036397">
    <property type="entry name" value="RNaseH_sf"/>
</dbReference>
<keyword evidence="5" id="KW-0548">Nucleotidyltransferase</keyword>
<dbReference type="PANTHER" id="PTHR30231">
    <property type="entry name" value="DNA POLYMERASE III SUBUNIT EPSILON"/>
    <property type="match status" value="1"/>
</dbReference>
<reference evidence="5 6" key="1">
    <citation type="journal article" date="2009" name="PLoS ONE">
        <title>Complete genome sequence of the aerobic CO-oxidizing thermophile Thermomicrobium roseum.</title>
        <authorList>
            <person name="Wu D."/>
            <person name="Raymond J."/>
            <person name="Wu M."/>
            <person name="Chatterji S."/>
            <person name="Ren Q."/>
            <person name="Graham J.E."/>
            <person name="Bryant D.A."/>
            <person name="Robb F."/>
            <person name="Colman A."/>
            <person name="Tallon L.J."/>
            <person name="Badger J.H."/>
            <person name="Madupu R."/>
            <person name="Ward N.L."/>
            <person name="Eisen J.A."/>
        </authorList>
    </citation>
    <scope>NUCLEOTIDE SEQUENCE [LARGE SCALE GENOMIC DNA]</scope>
    <source>
        <strain evidence="6">ATCC 27502 / DSM 5159 / P-2</strain>
    </source>
</reference>
<evidence type="ECO:0000313" key="5">
    <source>
        <dbReference type="EMBL" id="ACM05484.1"/>
    </source>
</evidence>
<dbReference type="SUPFAM" id="SSF53098">
    <property type="entry name" value="Ribonuclease H-like"/>
    <property type="match status" value="1"/>
</dbReference>
<dbReference type="STRING" id="309801.trd_0385"/>
<evidence type="ECO:0000256" key="3">
    <source>
        <dbReference type="ARBA" id="ARBA00022839"/>
    </source>
</evidence>
<keyword evidence="1" id="KW-0540">Nuclease</keyword>
<sequence>MDRRRCAQAWARAICSSSGVVILDTETTGIRSQDQVIELAVLDTHGNVLLETLVKPSCPIDPAALRVHGLSEAHLAHAPEWPVVYRELRVIFDRARLIVTYNAPFDRRLIEQTCRCYGLSLPDLSWDCAMRRFAEYAGPPPTESWRNYHRLSEALQRLGIPHPGAHRAAADAEACRRLVRAMAAGQPLRF</sequence>
<evidence type="ECO:0000256" key="1">
    <source>
        <dbReference type="ARBA" id="ARBA00022722"/>
    </source>
</evidence>
<accession>B9KY42</accession>
<evidence type="ECO:0000313" key="6">
    <source>
        <dbReference type="Proteomes" id="UP000000447"/>
    </source>
</evidence>
<dbReference type="Pfam" id="PF00929">
    <property type="entry name" value="RNase_T"/>
    <property type="match status" value="1"/>
</dbReference>
<evidence type="ECO:0000256" key="2">
    <source>
        <dbReference type="ARBA" id="ARBA00022801"/>
    </source>
</evidence>
<keyword evidence="6" id="KW-1185">Reference proteome</keyword>
<dbReference type="GO" id="GO:0003887">
    <property type="term" value="F:DNA-directed DNA polymerase activity"/>
    <property type="evidence" value="ECO:0007669"/>
    <property type="project" value="UniProtKB-EC"/>
</dbReference>
<keyword evidence="5" id="KW-0808">Transferase</keyword>
<dbReference type="InterPro" id="IPR012337">
    <property type="entry name" value="RNaseH-like_sf"/>
</dbReference>
<protein>
    <submittedName>
        <fullName evidence="5">Putative DNA polymerase III, epsilon chain (EC )</fullName>
        <ecNumber evidence="5">2.7.7.7</ecNumber>
    </submittedName>
</protein>